<dbReference type="Proteomes" id="UP001324287">
    <property type="component" value="Chromosome"/>
</dbReference>
<protein>
    <submittedName>
        <fullName evidence="2">Uncharacterized protein</fullName>
    </submittedName>
</protein>
<sequence length="56" mass="6059">MLDVAAAPPDLTPQHYAFLVTEEHVDRIKDRCDADGTRYTDVPPTSAPPGPVPAGW</sequence>
<organism evidence="2 3">
    <name type="scientific">Blastococcus brunescens</name>
    <dbReference type="NCBI Taxonomy" id="1564165"/>
    <lineage>
        <taxon>Bacteria</taxon>
        <taxon>Bacillati</taxon>
        <taxon>Actinomycetota</taxon>
        <taxon>Actinomycetes</taxon>
        <taxon>Geodermatophilales</taxon>
        <taxon>Geodermatophilaceae</taxon>
        <taxon>Blastococcus</taxon>
    </lineage>
</organism>
<dbReference type="EMBL" id="CP141261">
    <property type="protein sequence ID" value="WRL63045.1"/>
    <property type="molecule type" value="Genomic_DNA"/>
</dbReference>
<evidence type="ECO:0000256" key="1">
    <source>
        <dbReference type="SAM" id="MobiDB-lite"/>
    </source>
</evidence>
<gene>
    <name evidence="2" type="ORF">U6N30_24890</name>
</gene>
<accession>A0ABZ1AWW4</accession>
<evidence type="ECO:0000313" key="2">
    <source>
        <dbReference type="EMBL" id="WRL63045.1"/>
    </source>
</evidence>
<reference evidence="2 3" key="1">
    <citation type="submission" date="2023-12" db="EMBL/GenBank/DDBJ databases">
        <title>Blastococcus brunescens sp. nov., an actonobacterium isolated from sandstone collected in sahara desert.</title>
        <authorList>
            <person name="Gtari M."/>
            <person name="Ghodhbane F."/>
        </authorList>
    </citation>
    <scope>NUCLEOTIDE SEQUENCE [LARGE SCALE GENOMIC DNA]</scope>
    <source>
        <strain evidence="2 3">BMG 8361</strain>
    </source>
</reference>
<evidence type="ECO:0000313" key="3">
    <source>
        <dbReference type="Proteomes" id="UP001324287"/>
    </source>
</evidence>
<name>A0ABZ1AWW4_9ACTN</name>
<proteinExistence type="predicted"/>
<feature type="region of interest" description="Disordered" evidence="1">
    <location>
        <begin position="34"/>
        <end position="56"/>
    </location>
</feature>
<keyword evidence="3" id="KW-1185">Reference proteome</keyword>
<feature type="compositionally biased region" description="Pro residues" evidence="1">
    <location>
        <begin position="45"/>
        <end position="56"/>
    </location>
</feature>
<dbReference type="RefSeq" id="WP_324274393.1">
    <property type="nucleotide sequence ID" value="NZ_CP141261.1"/>
</dbReference>